<reference evidence="2 3" key="1">
    <citation type="submission" date="2019-04" db="EMBL/GenBank/DDBJ databases">
        <title>Friends and foes A comparative genomics study of 23 Aspergillus species from section Flavi.</title>
        <authorList>
            <consortium name="DOE Joint Genome Institute"/>
            <person name="Kjaerbolling I."/>
            <person name="Vesth T."/>
            <person name="Frisvad J.C."/>
            <person name="Nybo J.L."/>
            <person name="Theobald S."/>
            <person name="Kildgaard S."/>
            <person name="Isbrandt T."/>
            <person name="Kuo A."/>
            <person name="Sato A."/>
            <person name="Lyhne E.K."/>
            <person name="Kogle M.E."/>
            <person name="Wiebenga A."/>
            <person name="Kun R.S."/>
            <person name="Lubbers R.J."/>
            <person name="Makela M.R."/>
            <person name="Barry K."/>
            <person name="Chovatia M."/>
            <person name="Clum A."/>
            <person name="Daum C."/>
            <person name="Haridas S."/>
            <person name="He G."/>
            <person name="LaButti K."/>
            <person name="Lipzen A."/>
            <person name="Mondo S."/>
            <person name="Riley R."/>
            <person name="Salamov A."/>
            <person name="Simmons B.A."/>
            <person name="Magnuson J.K."/>
            <person name="Henrissat B."/>
            <person name="Mortensen U.H."/>
            <person name="Larsen T.O."/>
            <person name="Devries R.P."/>
            <person name="Grigoriev I.V."/>
            <person name="Machida M."/>
            <person name="Baker S.E."/>
            <person name="Andersen M.R."/>
        </authorList>
    </citation>
    <scope>NUCLEOTIDE SEQUENCE [LARGE SCALE GENOMIC DNA]</scope>
    <source>
        <strain evidence="2 3">CBS 117625</strain>
    </source>
</reference>
<evidence type="ECO:0000313" key="3">
    <source>
        <dbReference type="Proteomes" id="UP000325672"/>
    </source>
</evidence>
<evidence type="ECO:0000256" key="1">
    <source>
        <dbReference type="SAM" id="MobiDB-lite"/>
    </source>
</evidence>
<sequence>MYIGSSQAWRLIKSHESRIDVTMTNRGGYFTVQREASEGLGRVKSNVKRVERSTVASEWGMKVKNVRSEEIQKSEKEREMNDRKMVDGKEKREEEKKKRRGERERGRERERERERGREPNGWRTDVGWFEDGQEMGDTQTSLVWMGER</sequence>
<accession>A0A5N6SAL7</accession>
<dbReference type="AlphaFoldDB" id="A0A5N6SAL7"/>
<dbReference type="GeneID" id="43635335"/>
<name>A0A5N6SAL7_ASPPS</name>
<gene>
    <name evidence="2" type="ORF">BDV38DRAFT_12112</name>
</gene>
<proteinExistence type="predicted"/>
<dbReference type="EMBL" id="ML743650">
    <property type="protein sequence ID" value="KAE8131752.1"/>
    <property type="molecule type" value="Genomic_DNA"/>
</dbReference>
<organism evidence="2 3">
    <name type="scientific">Aspergillus pseudotamarii</name>
    <dbReference type="NCBI Taxonomy" id="132259"/>
    <lineage>
        <taxon>Eukaryota</taxon>
        <taxon>Fungi</taxon>
        <taxon>Dikarya</taxon>
        <taxon>Ascomycota</taxon>
        <taxon>Pezizomycotina</taxon>
        <taxon>Eurotiomycetes</taxon>
        <taxon>Eurotiomycetidae</taxon>
        <taxon>Eurotiales</taxon>
        <taxon>Aspergillaceae</taxon>
        <taxon>Aspergillus</taxon>
        <taxon>Aspergillus subgen. Circumdati</taxon>
    </lineage>
</organism>
<keyword evidence="3" id="KW-1185">Reference proteome</keyword>
<evidence type="ECO:0000313" key="2">
    <source>
        <dbReference type="EMBL" id="KAE8131752.1"/>
    </source>
</evidence>
<protein>
    <submittedName>
        <fullName evidence="2">Uncharacterized protein</fullName>
    </submittedName>
</protein>
<dbReference type="RefSeq" id="XP_031907815.1">
    <property type="nucleotide sequence ID" value="XM_032051125.1"/>
</dbReference>
<feature type="region of interest" description="Disordered" evidence="1">
    <location>
        <begin position="67"/>
        <end position="148"/>
    </location>
</feature>
<feature type="compositionally biased region" description="Basic and acidic residues" evidence="1">
    <location>
        <begin position="67"/>
        <end position="120"/>
    </location>
</feature>
<dbReference type="Proteomes" id="UP000325672">
    <property type="component" value="Unassembled WGS sequence"/>
</dbReference>